<dbReference type="AlphaFoldDB" id="B6WQ21"/>
<accession>B6WQ21</accession>
<sequence>MVTMAFDIQSFYNDVYGYNTDSGVTTPTKAVSIFDAGYISSSKSASLTKSRTGYFALGATASGGASGSTGGGQADTPQTSTANFWQIIITSITEGHSEKSLVHNTLSENVSVFAAGALPVQVNITGMLLRTASNNHHFEFLKRYVDGLRARKLSVEERTCTFVSKDTSFKIIIEALVIESSVENETYVNISIQGHAYGYKMANSRDPLQLGYYGTASPVATSAAKKNEQEQNGLEQGEQAGEEQRSSSDPETSLKPVSDNNPTSTKPRETIMV</sequence>
<evidence type="ECO:0000256" key="1">
    <source>
        <dbReference type="SAM" id="MobiDB-lite"/>
    </source>
</evidence>
<reference evidence="2 3" key="2">
    <citation type="submission" date="2008-10" db="EMBL/GenBank/DDBJ databases">
        <authorList>
            <person name="Fulton L."/>
            <person name="Clifton S."/>
            <person name="Fulton B."/>
            <person name="Xu J."/>
            <person name="Minx P."/>
            <person name="Pepin K.H."/>
            <person name="Johnson M."/>
            <person name="Bhonagiri V."/>
            <person name="Nash W.E."/>
            <person name="Mardis E.R."/>
            <person name="Wilson R.K."/>
        </authorList>
    </citation>
    <scope>NUCLEOTIDE SEQUENCE [LARGE SCALE GENOMIC DNA]</scope>
    <source>
        <strain evidence="2 3">ATCC 29098</strain>
    </source>
</reference>
<reference evidence="2 3" key="1">
    <citation type="submission" date="2008-10" db="EMBL/GenBank/DDBJ databases">
        <title>Draft genome sequence of Desulvovibrio piger (ATCC 29098).</title>
        <authorList>
            <person name="Sudarsanam P."/>
            <person name="Ley R."/>
            <person name="Guruge J."/>
            <person name="Turnbaugh P.J."/>
            <person name="Mahowald M."/>
            <person name="Liep D."/>
            <person name="Gordon J."/>
        </authorList>
    </citation>
    <scope>NUCLEOTIDE SEQUENCE [LARGE SCALE GENOMIC DNA]</scope>
    <source>
        <strain evidence="2 3">ATCC 29098</strain>
    </source>
</reference>
<protein>
    <submittedName>
        <fullName evidence="2">Uncharacterized protein</fullName>
    </submittedName>
</protein>
<name>B6WQ21_9BACT</name>
<evidence type="ECO:0000313" key="3">
    <source>
        <dbReference type="Proteomes" id="UP000003676"/>
    </source>
</evidence>
<dbReference type="Proteomes" id="UP000003676">
    <property type="component" value="Unassembled WGS sequence"/>
</dbReference>
<dbReference type="EMBL" id="ABXU01000007">
    <property type="protein sequence ID" value="EEB34924.1"/>
    <property type="molecule type" value="Genomic_DNA"/>
</dbReference>
<comment type="caution">
    <text evidence="2">The sequence shown here is derived from an EMBL/GenBank/DDBJ whole genome shotgun (WGS) entry which is preliminary data.</text>
</comment>
<proteinExistence type="predicted"/>
<feature type="region of interest" description="Disordered" evidence="1">
    <location>
        <begin position="221"/>
        <end position="273"/>
    </location>
</feature>
<feature type="compositionally biased region" description="Low complexity" evidence="1">
    <location>
        <begin position="230"/>
        <end position="239"/>
    </location>
</feature>
<organism evidence="2 3">
    <name type="scientific">Desulfovibrio piger ATCC 29098</name>
    <dbReference type="NCBI Taxonomy" id="411464"/>
    <lineage>
        <taxon>Bacteria</taxon>
        <taxon>Pseudomonadati</taxon>
        <taxon>Thermodesulfobacteriota</taxon>
        <taxon>Desulfovibrionia</taxon>
        <taxon>Desulfovibrionales</taxon>
        <taxon>Desulfovibrionaceae</taxon>
        <taxon>Desulfovibrio</taxon>
    </lineage>
</organism>
<evidence type="ECO:0000313" key="2">
    <source>
        <dbReference type="EMBL" id="EEB34924.1"/>
    </source>
</evidence>
<dbReference type="HOGENOM" id="CLU_1018333_0_0_7"/>
<gene>
    <name evidence="2" type="ORF">DESPIG_00144</name>
</gene>